<proteinExistence type="predicted"/>
<accession>A0A564NE49</accession>
<dbReference type="Proteomes" id="UP000318370">
    <property type="component" value="Unassembled WGS sequence"/>
</dbReference>
<gene>
    <name evidence="1" type="ORF">SB6408_02210</name>
</gene>
<dbReference type="EMBL" id="CABGHF010000045">
    <property type="protein sequence ID" value="VUT04626.1"/>
    <property type="molecule type" value="Genomic_DNA"/>
</dbReference>
<evidence type="ECO:0000313" key="2">
    <source>
        <dbReference type="Proteomes" id="UP000318370"/>
    </source>
</evidence>
<dbReference type="AlphaFoldDB" id="A0A564NE49"/>
<protein>
    <submittedName>
        <fullName evidence="1">Uncharacterized protein</fullName>
    </submittedName>
</protein>
<organism evidence="1 2">
    <name type="scientific">Klebsiella spallanzanii</name>
    <dbReference type="NCBI Taxonomy" id="2587528"/>
    <lineage>
        <taxon>Bacteria</taxon>
        <taxon>Pseudomonadati</taxon>
        <taxon>Pseudomonadota</taxon>
        <taxon>Gammaproteobacteria</taxon>
        <taxon>Enterobacterales</taxon>
        <taxon>Enterobacteriaceae</taxon>
        <taxon>Klebsiella/Raoultella group</taxon>
        <taxon>Klebsiella</taxon>
    </lineage>
</organism>
<sequence>MVILGIVIGRMAASVLITRSPRDIDAGLLFPGAAQSALPGLQVRAV</sequence>
<name>A0A564NE49_9ENTR</name>
<evidence type="ECO:0000313" key="1">
    <source>
        <dbReference type="EMBL" id="VUT04626.1"/>
    </source>
</evidence>
<reference evidence="1 2" key="1">
    <citation type="submission" date="2019-07" db="EMBL/GenBank/DDBJ databases">
        <authorList>
            <person name="Brisse S."/>
            <person name="Rodrigues C."/>
            <person name="Thorpe H."/>
        </authorList>
    </citation>
    <scope>NUCLEOTIDE SEQUENCE [LARGE SCALE GENOMIC DNA]</scope>
    <source>
        <strain evidence="1">SB6408</strain>
    </source>
</reference>